<sequence>MCLRVLPTSSTGTAAEQSFQPAVVTVYHSPMDDIPPIPDSPRSSINSGTGSEGGRRRRRRNRSRSGSGSDWSQFSDGSTGSQFSEHPMVIPIPAMFPSIPPPSLSEINFIPIPASPPIVIQPPLAPGSGPPLMTTAPTPSLPEEQRPLSAKIRKVFSAALNLRQRVSEDESTLLDSMSPVHAIVYNHDRRAALLTQSLSASQRRKALQSCYQRICTSLLTVLDSRDAQQAVLLLEGDRAQSFLDAVQNVGDPD</sequence>
<dbReference type="AlphaFoldDB" id="A0AAD7D703"/>
<feature type="compositionally biased region" description="Polar residues" evidence="1">
    <location>
        <begin position="70"/>
        <end position="84"/>
    </location>
</feature>
<reference evidence="2" key="1">
    <citation type="submission" date="2023-03" db="EMBL/GenBank/DDBJ databases">
        <title>Massive genome expansion in bonnet fungi (Mycena s.s.) driven by repeated elements and novel gene families across ecological guilds.</title>
        <authorList>
            <consortium name="Lawrence Berkeley National Laboratory"/>
            <person name="Harder C.B."/>
            <person name="Miyauchi S."/>
            <person name="Viragh M."/>
            <person name="Kuo A."/>
            <person name="Thoen E."/>
            <person name="Andreopoulos B."/>
            <person name="Lu D."/>
            <person name="Skrede I."/>
            <person name="Drula E."/>
            <person name="Henrissat B."/>
            <person name="Morin E."/>
            <person name="Kohler A."/>
            <person name="Barry K."/>
            <person name="LaButti K."/>
            <person name="Morin E."/>
            <person name="Salamov A."/>
            <person name="Lipzen A."/>
            <person name="Mereny Z."/>
            <person name="Hegedus B."/>
            <person name="Baldrian P."/>
            <person name="Stursova M."/>
            <person name="Weitz H."/>
            <person name="Taylor A."/>
            <person name="Grigoriev I.V."/>
            <person name="Nagy L.G."/>
            <person name="Martin F."/>
            <person name="Kauserud H."/>
        </authorList>
    </citation>
    <scope>NUCLEOTIDE SEQUENCE</scope>
    <source>
        <strain evidence="2">CBHHK067</strain>
    </source>
</reference>
<evidence type="ECO:0000313" key="3">
    <source>
        <dbReference type="Proteomes" id="UP001221757"/>
    </source>
</evidence>
<gene>
    <name evidence="2" type="ORF">B0H17DRAFT_52633</name>
</gene>
<dbReference type="EMBL" id="JARKIE010000113">
    <property type="protein sequence ID" value="KAJ7682930.1"/>
    <property type="molecule type" value="Genomic_DNA"/>
</dbReference>
<evidence type="ECO:0000256" key="1">
    <source>
        <dbReference type="SAM" id="MobiDB-lite"/>
    </source>
</evidence>
<organism evidence="2 3">
    <name type="scientific">Mycena rosella</name>
    <name type="common">Pink bonnet</name>
    <name type="synonym">Agaricus rosellus</name>
    <dbReference type="NCBI Taxonomy" id="1033263"/>
    <lineage>
        <taxon>Eukaryota</taxon>
        <taxon>Fungi</taxon>
        <taxon>Dikarya</taxon>
        <taxon>Basidiomycota</taxon>
        <taxon>Agaricomycotina</taxon>
        <taxon>Agaricomycetes</taxon>
        <taxon>Agaricomycetidae</taxon>
        <taxon>Agaricales</taxon>
        <taxon>Marasmiineae</taxon>
        <taxon>Mycenaceae</taxon>
        <taxon>Mycena</taxon>
    </lineage>
</organism>
<keyword evidence="3" id="KW-1185">Reference proteome</keyword>
<name>A0AAD7D703_MYCRO</name>
<comment type="caution">
    <text evidence="2">The sequence shown here is derived from an EMBL/GenBank/DDBJ whole genome shotgun (WGS) entry which is preliminary data.</text>
</comment>
<protein>
    <submittedName>
        <fullName evidence="2">Uncharacterized protein</fullName>
    </submittedName>
</protein>
<feature type="region of interest" description="Disordered" evidence="1">
    <location>
        <begin position="30"/>
        <end position="85"/>
    </location>
</feature>
<proteinExistence type="predicted"/>
<dbReference type="Proteomes" id="UP001221757">
    <property type="component" value="Unassembled WGS sequence"/>
</dbReference>
<feature type="compositionally biased region" description="Low complexity" evidence="1">
    <location>
        <begin position="40"/>
        <end position="49"/>
    </location>
</feature>
<accession>A0AAD7D703</accession>
<evidence type="ECO:0000313" key="2">
    <source>
        <dbReference type="EMBL" id="KAJ7682930.1"/>
    </source>
</evidence>